<accession>A0A1H5U9J4</accession>
<reference evidence="4 5" key="2">
    <citation type="submission" date="2016-10" db="EMBL/GenBank/DDBJ databases">
        <authorList>
            <person name="Varghese N."/>
            <person name="Submissions S."/>
        </authorList>
    </citation>
    <scope>NUCLEOTIDE SEQUENCE [LARGE SCALE GENOMIC DNA]</scope>
    <source>
        <strain evidence="5">ATCC 20501</strain>
        <strain evidence="3 4">CGMCC 4.3529</strain>
    </source>
</reference>
<protein>
    <recommendedName>
        <fullName evidence="1">DUF6895 domain-containing protein</fullName>
    </recommendedName>
</protein>
<dbReference type="Proteomes" id="UP000199690">
    <property type="component" value="Unassembled WGS sequence"/>
</dbReference>
<gene>
    <name evidence="2" type="ORF">SAMN02982929_00456</name>
    <name evidence="3" type="ORF">SAMN05216506_1011614</name>
</gene>
<dbReference type="EMBL" id="FNVB01000002">
    <property type="protein sequence ID" value="SEF71700.1"/>
    <property type="molecule type" value="Genomic_DNA"/>
</dbReference>
<evidence type="ECO:0000313" key="2">
    <source>
        <dbReference type="EMBL" id="SEF71700.1"/>
    </source>
</evidence>
<dbReference type="Proteomes" id="UP000236729">
    <property type="component" value="Unassembled WGS sequence"/>
</dbReference>
<dbReference type="AlphaFoldDB" id="A0A1H5U9J4"/>
<accession>A0A1I1LRQ3</accession>
<dbReference type="EMBL" id="FOME01000001">
    <property type="protein sequence ID" value="SFC75781.1"/>
    <property type="molecule type" value="Genomic_DNA"/>
</dbReference>
<dbReference type="RefSeq" id="WP_093347773.1">
    <property type="nucleotide sequence ID" value="NZ_FNVB01000002.1"/>
</dbReference>
<keyword evidence="4" id="KW-1185">Reference proteome</keyword>
<evidence type="ECO:0000313" key="5">
    <source>
        <dbReference type="Proteomes" id="UP000236729"/>
    </source>
</evidence>
<evidence type="ECO:0000259" key="1">
    <source>
        <dbReference type="Pfam" id="PF21836"/>
    </source>
</evidence>
<evidence type="ECO:0000313" key="3">
    <source>
        <dbReference type="EMBL" id="SFC75781.1"/>
    </source>
</evidence>
<proteinExistence type="predicted"/>
<name>A0A1H5U9J4_9PSEU</name>
<dbReference type="Pfam" id="PF21836">
    <property type="entry name" value="DUF6895"/>
    <property type="match status" value="1"/>
</dbReference>
<organism evidence="2 5">
    <name type="scientific">Saccharopolyspora kobensis</name>
    <dbReference type="NCBI Taxonomy" id="146035"/>
    <lineage>
        <taxon>Bacteria</taxon>
        <taxon>Bacillati</taxon>
        <taxon>Actinomycetota</taxon>
        <taxon>Actinomycetes</taxon>
        <taxon>Pseudonocardiales</taxon>
        <taxon>Pseudonocardiaceae</taxon>
        <taxon>Saccharopolyspora</taxon>
    </lineage>
</organism>
<feature type="domain" description="DUF6895" evidence="1">
    <location>
        <begin position="11"/>
        <end position="287"/>
    </location>
</feature>
<sequence>MNGADLTAIAQAALRWLDANREHFRLPADPADPQHSRDRTLRPLAELAQLSTVIARLSSPGSPVHVRARALFDFAWRETGEGEVLAALARREPHATYPLEMYAAFADAGRRHTGLDAQLRQITRTRAWRSAEQQPSRTLAVLHAEQVLGLPPHCDPAAVRERTWLGGVAEPWSFTAPEGYAVTHTVFHLTDWCTSSAGLPPEIGEYLRLWLPAWLSCTVDAGQWDLTGELLAVASALPRPPDSGEYWAALAAAQAADGSVAETSELAGGPRSFPHCYHATLVTAFSAVLTARLSAAAAPTPEKTSI</sequence>
<reference evidence="2" key="1">
    <citation type="submission" date="2016-10" db="EMBL/GenBank/DDBJ databases">
        <authorList>
            <person name="de Groot N.N."/>
        </authorList>
    </citation>
    <scope>NUCLEOTIDE SEQUENCE [LARGE SCALE GENOMIC DNA]</scope>
    <source>
        <strain evidence="2">ATCC 20501</strain>
    </source>
</reference>
<evidence type="ECO:0000313" key="4">
    <source>
        <dbReference type="Proteomes" id="UP000199690"/>
    </source>
</evidence>
<dbReference type="InterPro" id="IPR054190">
    <property type="entry name" value="DUF6895"/>
</dbReference>